<dbReference type="CDD" id="cd24161">
    <property type="entry name" value="NUDIX_ADPRase_Ndx2"/>
    <property type="match status" value="1"/>
</dbReference>
<dbReference type="InterPro" id="IPR015797">
    <property type="entry name" value="NUDIX_hydrolase-like_dom_sf"/>
</dbReference>
<evidence type="ECO:0000313" key="5">
    <source>
        <dbReference type="Proteomes" id="UP000248889"/>
    </source>
</evidence>
<evidence type="ECO:0000256" key="1">
    <source>
        <dbReference type="ARBA" id="ARBA00001946"/>
    </source>
</evidence>
<dbReference type="Proteomes" id="UP000248889">
    <property type="component" value="Unassembled WGS sequence"/>
</dbReference>
<reference evidence="4 5" key="1">
    <citation type="submission" date="2018-06" db="EMBL/GenBank/DDBJ databases">
        <title>Streptacidiphilus pinicola sp. nov., isolated from pine grove soil.</title>
        <authorList>
            <person name="Roh S.G."/>
            <person name="Park S."/>
            <person name="Kim M.-K."/>
            <person name="Yun B.-R."/>
            <person name="Park J."/>
            <person name="Kim M.J."/>
            <person name="Kim Y.S."/>
            <person name="Kim S.B."/>
        </authorList>
    </citation>
    <scope>NUCLEOTIDE SEQUENCE [LARGE SCALE GENOMIC DNA]</scope>
    <source>
        <strain evidence="4 5">MMS16-CNU450</strain>
    </source>
</reference>
<dbReference type="RefSeq" id="WP_111499940.1">
    <property type="nucleotide sequence ID" value="NZ_QKYN01000028.1"/>
</dbReference>
<evidence type="ECO:0000256" key="2">
    <source>
        <dbReference type="ARBA" id="ARBA00022801"/>
    </source>
</evidence>
<dbReference type="GO" id="GO:0016787">
    <property type="term" value="F:hydrolase activity"/>
    <property type="evidence" value="ECO:0007669"/>
    <property type="project" value="UniProtKB-KW"/>
</dbReference>
<sequence length="187" mass="20946">MQQPDPATGWELVDRQIPFTYRLGHIRKDRLRIAEDRERTITVLENAGAVYVVPVTAEGEVVLIRQYRYTVDDWVREVPAGGLFDHDGDLASLAVRELREETGGEAEEVREVGWFYDSVPISTSRCHVFLARGVRLAHVPRPGATELIRTELVPVAEAMAMARDGRITDGRSALALLRCEPLLTEAP</sequence>
<dbReference type="PANTHER" id="PTHR11839">
    <property type="entry name" value="UDP/ADP-SUGAR PYROPHOSPHATASE"/>
    <property type="match status" value="1"/>
</dbReference>
<dbReference type="OrthoDB" id="5292471at2"/>
<keyword evidence="5" id="KW-1185">Reference proteome</keyword>
<proteinExistence type="predicted"/>
<dbReference type="GO" id="GO:0019693">
    <property type="term" value="P:ribose phosphate metabolic process"/>
    <property type="evidence" value="ECO:0007669"/>
    <property type="project" value="TreeGrafter"/>
</dbReference>
<dbReference type="SUPFAM" id="SSF55811">
    <property type="entry name" value="Nudix"/>
    <property type="match status" value="1"/>
</dbReference>
<dbReference type="AlphaFoldDB" id="A0A2X0KHV3"/>
<comment type="cofactor">
    <cofactor evidence="1">
        <name>Mg(2+)</name>
        <dbReference type="ChEBI" id="CHEBI:18420"/>
    </cofactor>
</comment>
<dbReference type="GO" id="GO:0005829">
    <property type="term" value="C:cytosol"/>
    <property type="evidence" value="ECO:0007669"/>
    <property type="project" value="TreeGrafter"/>
</dbReference>
<accession>A0A2X0KHV3</accession>
<dbReference type="PANTHER" id="PTHR11839:SF18">
    <property type="entry name" value="NUDIX HYDROLASE DOMAIN-CONTAINING PROTEIN"/>
    <property type="match status" value="1"/>
</dbReference>
<feature type="domain" description="Nudix hydrolase" evidence="3">
    <location>
        <begin position="42"/>
        <end position="175"/>
    </location>
</feature>
<evidence type="ECO:0000313" key="4">
    <source>
        <dbReference type="EMBL" id="RAG86340.1"/>
    </source>
</evidence>
<organism evidence="4 5">
    <name type="scientific">Streptacidiphilus pinicola</name>
    <dbReference type="NCBI Taxonomy" id="2219663"/>
    <lineage>
        <taxon>Bacteria</taxon>
        <taxon>Bacillati</taxon>
        <taxon>Actinomycetota</taxon>
        <taxon>Actinomycetes</taxon>
        <taxon>Kitasatosporales</taxon>
        <taxon>Streptomycetaceae</taxon>
        <taxon>Streptacidiphilus</taxon>
    </lineage>
</organism>
<dbReference type="Gene3D" id="3.90.79.10">
    <property type="entry name" value="Nucleoside Triphosphate Pyrophosphohydrolase"/>
    <property type="match status" value="1"/>
</dbReference>
<gene>
    <name evidence="4" type="ORF">DN069_06850</name>
</gene>
<comment type="caution">
    <text evidence="4">The sequence shown here is derived from an EMBL/GenBank/DDBJ whole genome shotgun (WGS) entry which is preliminary data.</text>
</comment>
<evidence type="ECO:0000259" key="3">
    <source>
        <dbReference type="PROSITE" id="PS51462"/>
    </source>
</evidence>
<dbReference type="Pfam" id="PF00293">
    <property type="entry name" value="NUDIX"/>
    <property type="match status" value="1"/>
</dbReference>
<dbReference type="PROSITE" id="PS51462">
    <property type="entry name" value="NUDIX"/>
    <property type="match status" value="1"/>
</dbReference>
<protein>
    <submittedName>
        <fullName evidence="4">ADP-ribose pyrophosphatase</fullName>
    </submittedName>
</protein>
<dbReference type="EMBL" id="QKYN01000028">
    <property type="protein sequence ID" value="RAG86340.1"/>
    <property type="molecule type" value="Genomic_DNA"/>
</dbReference>
<name>A0A2X0KHV3_9ACTN</name>
<keyword evidence="2" id="KW-0378">Hydrolase</keyword>
<dbReference type="InterPro" id="IPR000086">
    <property type="entry name" value="NUDIX_hydrolase_dom"/>
</dbReference>
<dbReference type="GO" id="GO:0006753">
    <property type="term" value="P:nucleoside phosphate metabolic process"/>
    <property type="evidence" value="ECO:0007669"/>
    <property type="project" value="TreeGrafter"/>
</dbReference>